<dbReference type="KEGG" id="lcm:102356265"/>
<dbReference type="FunCoup" id="H3BAF1">
    <property type="interactions" value="66"/>
</dbReference>
<dbReference type="OMA" id="PRCICEI"/>
<dbReference type="Ensembl" id="ENSLACT00000019005.2">
    <property type="protein sequence ID" value="ENSLACP00000018872.2"/>
    <property type="gene ID" value="ENSLACG00000016606.2"/>
</dbReference>
<dbReference type="STRING" id="7897.ENSLACP00000018872"/>
<proteinExistence type="inferred from homology"/>
<reference evidence="3" key="1">
    <citation type="submission" date="2011-08" db="EMBL/GenBank/DDBJ databases">
        <title>The draft genome of Latimeria chalumnae.</title>
        <authorList>
            <person name="Di Palma F."/>
            <person name="Alfoldi J."/>
            <person name="Johnson J."/>
            <person name="Berlin A."/>
            <person name="Gnerre S."/>
            <person name="Jaffe D."/>
            <person name="MacCallum I."/>
            <person name="Young S."/>
            <person name="Walker B.J."/>
            <person name="Lander E."/>
            <person name="Lindblad-Toh K."/>
        </authorList>
    </citation>
    <scope>NUCLEOTIDE SEQUENCE [LARGE SCALE GENOMIC DNA]</scope>
    <source>
        <strain evidence="3">Wild caught</strain>
    </source>
</reference>
<dbReference type="HOGENOM" id="CLU_047658_0_0_1"/>
<dbReference type="OrthoDB" id="365640at2759"/>
<reference evidence="2" key="2">
    <citation type="submission" date="2025-08" db="UniProtKB">
        <authorList>
            <consortium name="Ensembl"/>
        </authorList>
    </citation>
    <scope>IDENTIFICATION</scope>
</reference>
<dbReference type="PANTHER" id="PTHR31516">
    <property type="entry name" value="STABILIZER OF AXONEMAL MICROTUBULES 2"/>
    <property type="match status" value="1"/>
</dbReference>
<dbReference type="GO" id="GO:0036064">
    <property type="term" value="C:ciliary basal body"/>
    <property type="evidence" value="ECO:0007669"/>
    <property type="project" value="TreeGrafter"/>
</dbReference>
<dbReference type="PANTHER" id="PTHR31516:SF17">
    <property type="entry name" value="STABILIZER OF AXONEMAL MICROTUBULES 2"/>
    <property type="match status" value="1"/>
</dbReference>
<dbReference type="eggNOG" id="KOG3708">
    <property type="taxonomic scope" value="Eukaryota"/>
</dbReference>
<dbReference type="CTD" id="283726"/>
<evidence type="ECO:0000256" key="1">
    <source>
        <dbReference type="ARBA" id="ARBA00008738"/>
    </source>
</evidence>
<evidence type="ECO:0000313" key="2">
    <source>
        <dbReference type="Ensembl" id="ENSLACP00000018872.2"/>
    </source>
</evidence>
<protein>
    <submittedName>
        <fullName evidence="2">Stabilizer of axonemal microtubules 2</fullName>
    </submittedName>
</protein>
<gene>
    <name evidence="2" type="primary">SAXO2</name>
</gene>
<dbReference type="EMBL" id="AFYH01020491">
    <property type="status" value="NOT_ANNOTATED_CDS"/>
    <property type="molecule type" value="Genomic_DNA"/>
</dbReference>
<dbReference type="InParanoid" id="H3BAF1"/>
<organism evidence="2 3">
    <name type="scientific">Latimeria chalumnae</name>
    <name type="common">Coelacanth</name>
    <dbReference type="NCBI Taxonomy" id="7897"/>
    <lineage>
        <taxon>Eukaryota</taxon>
        <taxon>Metazoa</taxon>
        <taxon>Chordata</taxon>
        <taxon>Craniata</taxon>
        <taxon>Vertebrata</taxon>
        <taxon>Euteleostomi</taxon>
        <taxon>Coelacanthiformes</taxon>
        <taxon>Coelacanthidae</taxon>
        <taxon>Latimeria</taxon>
    </lineage>
</organism>
<dbReference type="GO" id="GO:0005879">
    <property type="term" value="C:axonemal microtubule"/>
    <property type="evidence" value="ECO:0007669"/>
    <property type="project" value="TreeGrafter"/>
</dbReference>
<dbReference type="GO" id="GO:0005814">
    <property type="term" value="C:centriole"/>
    <property type="evidence" value="ECO:0007669"/>
    <property type="project" value="TreeGrafter"/>
</dbReference>
<dbReference type="GeneID" id="102356265"/>
<keyword evidence="3" id="KW-1185">Reference proteome</keyword>
<dbReference type="EMBL" id="AFYH01020492">
    <property type="status" value="NOT_ANNOTATED_CDS"/>
    <property type="molecule type" value="Genomic_DNA"/>
</dbReference>
<sequence length="438" mass="50302">MTEYAEKYLQYGGVRPPNSCKPKAEYQPNGGKIEGTTTFKADFIPYDVVRRPGRVQEEYRPKSGQIDHGTTYKTDYNPHMVYPVKLVRPVEKKQVSGGKLNTLPTYKDDYRLWEIAKRGPIKREDTYHPPSVKFGNSTTFQDDFVPKGVVPRESFKPPNLPKLSDVPFNSLTSHRISYIPHQLEKRYVRPKEEYKPNSQPFQDLTVHRCDFMGIPGEFTKSCKPEHHNVSTGARFEGNSEFRDQFQPWAVSLPHVRKSIEYVPPTDRMDFNTTNHIDYTVHELQRIAPIRPVSHGRKSNVPFQGNSTTKEDFKAWEVHRQEAVKQHDEIAKPSGKFDEVTTFRAHYVPHEISLTQSCKPQNKVLQSLVPFDDGTMYRIDYTPKKTEVCPASYPSPPGYIFEDTNSQGHNIFRKLSTHDANSLQLPNGLHAPKEIAVLS</sequence>
<name>H3BAF1_LATCH</name>
<dbReference type="RefSeq" id="XP_005989704.2">
    <property type="nucleotide sequence ID" value="XM_005989642.2"/>
</dbReference>
<dbReference type="GO" id="GO:0008017">
    <property type="term" value="F:microtubule binding"/>
    <property type="evidence" value="ECO:0007669"/>
    <property type="project" value="InterPro"/>
</dbReference>
<dbReference type="AlphaFoldDB" id="H3BAF1"/>
<accession>H3BAF1</accession>
<dbReference type="Proteomes" id="UP000008672">
    <property type="component" value="Unassembled WGS sequence"/>
</dbReference>
<dbReference type="GO" id="GO:0036126">
    <property type="term" value="C:sperm flagellum"/>
    <property type="evidence" value="ECO:0007669"/>
    <property type="project" value="TreeGrafter"/>
</dbReference>
<dbReference type="Pfam" id="PF05217">
    <property type="entry name" value="SAXO1-2"/>
    <property type="match status" value="1"/>
</dbReference>
<comment type="similarity">
    <text evidence="1">Belongs to the FAM154 family.</text>
</comment>
<dbReference type="GeneTree" id="ENSGT00390000007252"/>
<reference evidence="2" key="3">
    <citation type="submission" date="2025-09" db="UniProtKB">
        <authorList>
            <consortium name="Ensembl"/>
        </authorList>
    </citation>
    <scope>IDENTIFICATION</scope>
</reference>
<evidence type="ECO:0000313" key="3">
    <source>
        <dbReference type="Proteomes" id="UP000008672"/>
    </source>
</evidence>
<dbReference type="InterPro" id="IPR033336">
    <property type="entry name" value="SAXO1/2"/>
</dbReference>